<dbReference type="InterPro" id="IPR000169">
    <property type="entry name" value="Pept_cys_AS"/>
</dbReference>
<dbReference type="Proteomes" id="UP000831156">
    <property type="component" value="Chromosome 14"/>
</dbReference>
<dbReference type="SMART" id="SM00645">
    <property type="entry name" value="Pept_C1"/>
    <property type="match status" value="1"/>
</dbReference>
<keyword evidence="3 11" id="KW-0812">Transmembrane</keyword>
<dbReference type="PANTHER" id="PTHR12411">
    <property type="entry name" value="CYSTEINE PROTEASE FAMILY C1-RELATED"/>
    <property type="match status" value="1"/>
</dbReference>
<proteinExistence type="inferred from homology"/>
<evidence type="ECO:0000313" key="15">
    <source>
        <dbReference type="Proteomes" id="UP000831156"/>
    </source>
</evidence>
<dbReference type="PROSITE" id="PS00139">
    <property type="entry name" value="THIOL_PROTEASE_CYS"/>
    <property type="match status" value="1"/>
</dbReference>
<dbReference type="InterPro" id="IPR013201">
    <property type="entry name" value="Prot_inhib_I29"/>
</dbReference>
<dbReference type="Pfam" id="PF00112">
    <property type="entry name" value="Peptidase_C1"/>
    <property type="match status" value="1"/>
</dbReference>
<dbReference type="Gene3D" id="3.90.70.10">
    <property type="entry name" value="Cysteine proteinases"/>
    <property type="match status" value="1"/>
</dbReference>
<keyword evidence="15" id="KW-1185">Reference proteome</keyword>
<dbReference type="EMBL" id="LT969437">
    <property type="protein sequence ID" value="SOV19572.1"/>
    <property type="molecule type" value="Genomic_DNA"/>
</dbReference>
<evidence type="ECO:0000256" key="3">
    <source>
        <dbReference type="ARBA" id="ARBA00022692"/>
    </source>
</evidence>
<keyword evidence="7" id="KW-0865">Zymogen</keyword>
<keyword evidence="5 11" id="KW-1133">Transmembrane helix</keyword>
<reference evidence="14" key="1">
    <citation type="submission" date="2016-09" db="EMBL/GenBank/DDBJ databases">
        <authorList>
            <consortium name="Pathogen Informatics"/>
            <person name="Sun Q."/>
            <person name="Inoue M."/>
        </authorList>
    </citation>
    <scope>NUCLEOTIDE SEQUENCE</scope>
</reference>
<dbReference type="PRINTS" id="PR00705">
    <property type="entry name" value="PAPAIN"/>
</dbReference>
<evidence type="ECO:0000256" key="1">
    <source>
        <dbReference type="ARBA" id="ARBA00004606"/>
    </source>
</evidence>
<dbReference type="InterPro" id="IPR039417">
    <property type="entry name" value="Peptidase_C1A_papain-like"/>
</dbReference>
<evidence type="ECO:0000256" key="2">
    <source>
        <dbReference type="ARBA" id="ARBA00008455"/>
    </source>
</evidence>
<protein>
    <submittedName>
        <fullName evidence="14">Cysteine proteinase falcipain 1</fullName>
    </submittedName>
</protein>
<dbReference type="PROSITE" id="PS00639">
    <property type="entry name" value="THIOL_PROTEASE_HIS"/>
    <property type="match status" value="1"/>
</dbReference>
<evidence type="ECO:0000256" key="7">
    <source>
        <dbReference type="ARBA" id="ARBA00023145"/>
    </source>
</evidence>
<dbReference type="CDD" id="cd02248">
    <property type="entry name" value="Peptidase_C1A"/>
    <property type="match status" value="1"/>
</dbReference>
<dbReference type="InterPro" id="IPR013128">
    <property type="entry name" value="Peptidase_C1A"/>
</dbReference>
<feature type="domain" description="Peptidase C1A papain C-terminal" evidence="12">
    <location>
        <begin position="335"/>
        <end position="571"/>
    </location>
</feature>
<evidence type="ECO:0000256" key="10">
    <source>
        <dbReference type="SAM" id="MobiDB-lite"/>
    </source>
</evidence>
<evidence type="ECO:0000256" key="5">
    <source>
        <dbReference type="ARBA" id="ARBA00022989"/>
    </source>
</evidence>
<name>A0ABY1UUY9_9APIC</name>
<feature type="transmembrane region" description="Helical" evidence="11">
    <location>
        <begin position="35"/>
        <end position="56"/>
    </location>
</feature>
<accession>A0ABY1UUY9</accession>
<comment type="subcellular location">
    <subcellularLocation>
        <location evidence="1">Membrane</location>
        <topology evidence="1">Single-pass type II membrane protein</topology>
    </subcellularLocation>
</comment>
<feature type="compositionally biased region" description="Low complexity" evidence="10">
    <location>
        <begin position="110"/>
        <end position="126"/>
    </location>
</feature>
<comment type="similarity">
    <text evidence="2">Belongs to the peptidase C1 family.</text>
</comment>
<keyword evidence="8" id="KW-1015">Disulfide bond</keyword>
<keyword evidence="4" id="KW-0735">Signal-anchor</keyword>
<dbReference type="SMART" id="SM00848">
    <property type="entry name" value="Inhibitor_I29"/>
    <property type="match status" value="1"/>
</dbReference>
<dbReference type="InterPro" id="IPR025660">
    <property type="entry name" value="Pept_his_AS"/>
</dbReference>
<gene>
    <name evidence="14" type="ORF">PGABG01_1456800</name>
</gene>
<sequence>MVAIKEMKELAFSRPSLVETLNKKKKLLKKKEKRTVLLCTYAFITFIIFCIGILYYTNKSSSYNNNNNNNKNEYSLKKEEIELLRVLLEKYKNEKDGIMNKFSNEDSEKNSTLNSENNNINSYDSNVSHDNIKSNKEEYINLERILLEKYKKFIEENNDENRKELSNILHKLLEINKLIILEEKDNKKVYAINDKYDEKGALDIGMIEEIKYKKEDPINNIKYASKFFKFMKEHNKVYKSLEEQMRKFEIFKMNYISIKSHNKLNKNAMYKKKVNQFSDYSEEELKQYFKTLLPVPKHMIQKYVKPLENDLEKNILINEFYTNGKRNDKDIFMKVPEILDYREKGIVHEPKDQGLCGSCWAFASVGNIESVFAKKNKSILSFSEQEVVDCSKDNFGCDGGHPFYSFLYVLENQLCLGDEYKYKAKDDMFCLNYRCKRKVSLTSIGGVKENQLILALNEVGPLSVNVGVNNDFVSYSEGVYNGTCSDDLNHSVLLVGYGQVQKNKLNYNHNNIKNYNITQNVNQQDDNIIYYWIIKNSWSKKWGENGFMRLSRNKNGDNVFCGIGVEVFYPIL</sequence>
<evidence type="ECO:0000313" key="14">
    <source>
        <dbReference type="EMBL" id="SOV19572.1"/>
    </source>
</evidence>
<dbReference type="InterPro" id="IPR038765">
    <property type="entry name" value="Papain-like_cys_pep_sf"/>
</dbReference>
<evidence type="ECO:0000256" key="9">
    <source>
        <dbReference type="ARBA" id="ARBA00023180"/>
    </source>
</evidence>
<evidence type="ECO:0000256" key="8">
    <source>
        <dbReference type="ARBA" id="ARBA00023157"/>
    </source>
</evidence>
<feature type="compositionally biased region" description="Basic and acidic residues" evidence="10">
    <location>
        <begin position="99"/>
        <end position="109"/>
    </location>
</feature>
<evidence type="ECO:0000259" key="13">
    <source>
        <dbReference type="SMART" id="SM00848"/>
    </source>
</evidence>
<dbReference type="InterPro" id="IPR025661">
    <property type="entry name" value="Pept_asp_AS"/>
</dbReference>
<keyword evidence="6 11" id="KW-0472">Membrane</keyword>
<dbReference type="Pfam" id="PF08246">
    <property type="entry name" value="Inhibitor_I29"/>
    <property type="match status" value="1"/>
</dbReference>
<evidence type="ECO:0000256" key="4">
    <source>
        <dbReference type="ARBA" id="ARBA00022968"/>
    </source>
</evidence>
<organism evidence="14 15">
    <name type="scientific">Plasmodium gaboni</name>
    <dbReference type="NCBI Taxonomy" id="647221"/>
    <lineage>
        <taxon>Eukaryota</taxon>
        <taxon>Sar</taxon>
        <taxon>Alveolata</taxon>
        <taxon>Apicomplexa</taxon>
        <taxon>Aconoidasida</taxon>
        <taxon>Haemosporida</taxon>
        <taxon>Plasmodiidae</taxon>
        <taxon>Plasmodium</taxon>
        <taxon>Plasmodium (Laverania)</taxon>
    </lineage>
</organism>
<dbReference type="SUPFAM" id="SSF54001">
    <property type="entry name" value="Cysteine proteinases"/>
    <property type="match status" value="1"/>
</dbReference>
<feature type="domain" description="Cathepsin propeptide inhibitor" evidence="13">
    <location>
        <begin position="227"/>
        <end position="285"/>
    </location>
</feature>
<feature type="region of interest" description="Disordered" evidence="10">
    <location>
        <begin position="99"/>
        <end position="126"/>
    </location>
</feature>
<evidence type="ECO:0000256" key="6">
    <source>
        <dbReference type="ARBA" id="ARBA00023136"/>
    </source>
</evidence>
<keyword evidence="9" id="KW-0325">Glycoprotein</keyword>
<dbReference type="InterPro" id="IPR000668">
    <property type="entry name" value="Peptidase_C1A_C"/>
</dbReference>
<evidence type="ECO:0000259" key="12">
    <source>
        <dbReference type="SMART" id="SM00645"/>
    </source>
</evidence>
<dbReference type="PROSITE" id="PS00640">
    <property type="entry name" value="THIOL_PROTEASE_ASN"/>
    <property type="match status" value="1"/>
</dbReference>
<evidence type="ECO:0000256" key="11">
    <source>
        <dbReference type="SAM" id="Phobius"/>
    </source>
</evidence>